<dbReference type="GO" id="GO:0048471">
    <property type="term" value="C:perinuclear region of cytoplasm"/>
    <property type="evidence" value="ECO:0007669"/>
    <property type="project" value="TreeGrafter"/>
</dbReference>
<dbReference type="InterPro" id="IPR001611">
    <property type="entry name" value="Leu-rich_rpt"/>
</dbReference>
<keyword evidence="3" id="KW-0677">Repeat</keyword>
<sequence length="2410" mass="256611">MLPPIRPPGQNATEKGRGTEPGLREFPAVQPRRDSAGKGEAQSNLEELNLKLRCEVACLRTDVLRVGVEKADLQNNLRVCRARNRKFVEFLERSTGCTGKKLESLVEVGQRNFGKEAPAGSPSSPSPLLLLPEVHRVLLHENSGLRSDCGKLRAMVEDLRGVVRGEKKEKARLESTLSDVKQSNSLLKKLHGGRQTLEPLQQEAPKPQAPYLSAEQALGRRHLSRAKDLRELLSEGRITLIDLPRLMKHVRTIVDIPSDQEVPWRAEETLSLLASPHRWPRECFVRRAEGLHLEPLVRRLSQSVPLPPPPALGNPTPPSQGSLSSLKKLDAMLESSLLVVDKEAAGDAHQGSRTMAAVLQSIEWKSNQSRTTLGLPESQTTTPHLPIFAFWPMACLGQQSRGKTICTEWMEREIANLNRKRESKQTTTISQSLQNFRGVLQLVRSGAIAFLDARKLVGFCRQQNFAEMLADSEGGDSGSAFGSNTRAPSDVLRRALSQAGGGGGFRLGEGGCAEKKKKEFQMLRRQDLPDSIFLPTKAFDCLDSTEREEEGGRGSKGEEEEEGDPLDGVLREKVVLFALSFGWLSKEHPDNDQSFHLKRMAAFFELLFAEEPKLEGKEAMWRCHIGSSLKRCCLRLLLSEKKNKPSNCMTHRHVGLFWDYASMFQAPRTVKQAALFRTALQNMNIIYSHKRICILRSRGVPESSENSRPYNLRGWPFFEVCVSSMKSSSLVLNLPEDDVEGPDMLEILPRFRQSDTGDTSVAIGPKEFDLRVETRLFTNGADVKVVKRAYRQFFRAAAGEVEQLVIVDRPSFGDKQARSVAGFVQGLADLVSSEGPGVSSGGRGAVEKGRAIAVLRAVRLDNVSVGYAGVSVLCQAITRLQKCLEEHRQTSEGNSGSFPLLTLSLRHCNHLTSVRAAVSAHMRGEMTLEVDMPPGCQSLVPYLDVELSEDSLHRLRSLIDHGEGGETSSDLSWLFGGLTCLRVQVVHTEGGTIAALSDRLFDLLKSRGVGAFALRSLEFRGPERVLLLAEGGDRKKGTFSSEGESGESPQKTELLLRDVVEPSVRGFWKWQRLSRQNEVRTGLLKCVPPHCAFTAQNGDVEGGWRMSDASSLGSKSKDAIELHPLNWLTTTHAHANDAALLELDRAAAEVAPRNPSLWTSLQVINLRSSPLTVEGLRRLSSALLRGDGRVGLRVLNLSGCTRLGSESADVLGGFLEALYERKKLSRPLDILIDGSGLQESAAAKVADVTACLRLCLASDEGGSADSVGDAVLVSLPSRPWSVGSDGRLTLRNCRHATAEGWGSLFEALGKAGRVDKLSAVDFRGSVVTMGKADGHPLLEKFFDSRNLPALRHLNLSRMMVRDVGARVLAAAGEARCLQGLIGLDLSENSITDEGAQSLSQALLASSFPVLEHFDLSSNSIGMEGTEALSGVMQMKALPALRTLELGNNNISDRGAKALAKAIEAGSLISLQALGICLNEIGSEGASALSDALSEGNCRLETLDLRANSVGDEGASALSRAIQAGALRSLKTLNLDQNSIEAEGAKAMACAFTEGSLPVLQTLSLNRNSIGWDGAKALAEPLKAGALPVLQTLGLRGDLIGNEGLIALSESVRSGSLSSLRSLDLNSNGVGCNAVKLFCEALQALPSGDVCSCRLESVDLGNNSVRREGAIALAGAITARALPALKSLDLKDNGVGPEGAVPLCRALEKTALPSLLSLDLSHGSVGSEGCRALGDALQSGSLSNLETLSLSRNMMGIEGIRSIARAIEGGWVAALLSLDLGDNNLGPEGARLLSDALRAGTLPSLQGLLLSRSSIGDEGAKILSGALTVGTLPALRVLALAETGIKAEGMKALSEALKSGTLPALQTLDLRNNEVGGEGSKALSEALHAGCLPALLALRLSRTQMKCADAILLSQALRRGALPALHTLDLGKNEIRVEGARALSEALQAGTLPALHDVFLGDNSLGSEGAKLISVAVKSGRLPALETLDLSQNGVGGEGVEGLANALQAGSVPALRTLNLRENSIGGEGIWGLARALEAGTLPALQSLNLRENIINARDTVALSSALKAGTLPALRHLDLGRNQMGAEGAAALAEVLKAGTLPALQYLGLTRNSIEDEGVTAISLALKEGKLPALSALNLRDNGIGGEGVRALSEALKEAALPALQTLNLRENKICTEGVKALSEALKAGTLPALQNLNLRATSIGVEGAIALSEALQAESLSALQTLNLRDNDIQSAGAEVLSDALRKGNLPALEVLDLSYNQIGREGARAISAALREGKLPALMALYLDNNGIGSAGAAALAETLKSGAISTLQTLSLENNGIGEEGATTLSRALQAGTLPVLETLDLSANGIGDDGAEDLLEALRAATLPALQILDLSANGIGEEGAEALIEAVKHKKSLPALQHITL</sequence>
<dbReference type="Gene3D" id="3.80.10.10">
    <property type="entry name" value="Ribonuclease Inhibitor"/>
    <property type="match status" value="6"/>
</dbReference>
<dbReference type="Pfam" id="PF13516">
    <property type="entry name" value="LRR_6"/>
    <property type="match status" value="21"/>
</dbReference>
<dbReference type="InterPro" id="IPR032675">
    <property type="entry name" value="LRR_dom_sf"/>
</dbReference>
<gene>
    <name evidence="5" type="ORF">Cvel_1495</name>
</gene>
<keyword evidence="1" id="KW-0343">GTPase activation</keyword>
<evidence type="ECO:0000256" key="1">
    <source>
        <dbReference type="ARBA" id="ARBA00022468"/>
    </source>
</evidence>
<dbReference type="InterPro" id="IPR027038">
    <property type="entry name" value="RanGap"/>
</dbReference>
<protein>
    <submittedName>
        <fullName evidence="5">Uncharacterized protein</fullName>
    </submittedName>
</protein>
<proteinExistence type="predicted"/>
<dbReference type="GO" id="GO:0005634">
    <property type="term" value="C:nucleus"/>
    <property type="evidence" value="ECO:0007669"/>
    <property type="project" value="TreeGrafter"/>
</dbReference>
<dbReference type="SMART" id="SM00368">
    <property type="entry name" value="LRR_RI"/>
    <property type="match status" value="37"/>
</dbReference>
<dbReference type="GO" id="GO:0031267">
    <property type="term" value="F:small GTPase binding"/>
    <property type="evidence" value="ECO:0007669"/>
    <property type="project" value="TreeGrafter"/>
</dbReference>
<dbReference type="InterPro" id="IPR003591">
    <property type="entry name" value="Leu-rich_rpt_typical-subtyp"/>
</dbReference>
<evidence type="ECO:0000256" key="4">
    <source>
        <dbReference type="SAM" id="MobiDB-lite"/>
    </source>
</evidence>
<keyword evidence="2" id="KW-0433">Leucine-rich repeat</keyword>
<reference evidence="5" key="1">
    <citation type="submission" date="2014-11" db="EMBL/GenBank/DDBJ databases">
        <authorList>
            <person name="Otto D Thomas"/>
            <person name="Naeem Raeece"/>
        </authorList>
    </citation>
    <scope>NUCLEOTIDE SEQUENCE</scope>
</reference>
<evidence type="ECO:0000256" key="2">
    <source>
        <dbReference type="ARBA" id="ARBA00022614"/>
    </source>
</evidence>
<dbReference type="SUPFAM" id="SSF52047">
    <property type="entry name" value="RNI-like"/>
    <property type="match status" value="4"/>
</dbReference>
<dbReference type="VEuPathDB" id="CryptoDB:Cvel_1495"/>
<evidence type="ECO:0000313" key="5">
    <source>
        <dbReference type="EMBL" id="CEM49205.1"/>
    </source>
</evidence>
<evidence type="ECO:0000256" key="3">
    <source>
        <dbReference type="ARBA" id="ARBA00022737"/>
    </source>
</evidence>
<dbReference type="GO" id="GO:0005829">
    <property type="term" value="C:cytosol"/>
    <property type="evidence" value="ECO:0007669"/>
    <property type="project" value="TreeGrafter"/>
</dbReference>
<dbReference type="InterPro" id="IPR006553">
    <property type="entry name" value="Leu-rich_rpt_Cys-con_subtyp"/>
</dbReference>
<organism evidence="5">
    <name type="scientific">Chromera velia CCMP2878</name>
    <dbReference type="NCBI Taxonomy" id="1169474"/>
    <lineage>
        <taxon>Eukaryota</taxon>
        <taxon>Sar</taxon>
        <taxon>Alveolata</taxon>
        <taxon>Colpodellida</taxon>
        <taxon>Chromeraceae</taxon>
        <taxon>Chromera</taxon>
    </lineage>
</organism>
<dbReference type="GO" id="GO:0005096">
    <property type="term" value="F:GTPase activator activity"/>
    <property type="evidence" value="ECO:0007669"/>
    <property type="project" value="UniProtKB-KW"/>
</dbReference>
<dbReference type="GO" id="GO:0006913">
    <property type="term" value="P:nucleocytoplasmic transport"/>
    <property type="evidence" value="ECO:0007669"/>
    <property type="project" value="TreeGrafter"/>
</dbReference>
<accession>A0A0G4HXH2</accession>
<dbReference type="EMBL" id="CDMZ01004259">
    <property type="protein sequence ID" value="CEM49205.1"/>
    <property type="molecule type" value="Genomic_DNA"/>
</dbReference>
<dbReference type="SMART" id="SM00369">
    <property type="entry name" value="LRR_TYP"/>
    <property type="match status" value="21"/>
</dbReference>
<dbReference type="SMART" id="SM00367">
    <property type="entry name" value="LRR_CC"/>
    <property type="match status" value="9"/>
</dbReference>
<feature type="region of interest" description="Disordered" evidence="4">
    <location>
        <begin position="302"/>
        <end position="324"/>
    </location>
</feature>
<dbReference type="PANTHER" id="PTHR24113:SF12">
    <property type="entry name" value="RAN GTPASE-ACTIVATING PROTEIN 1"/>
    <property type="match status" value="1"/>
</dbReference>
<dbReference type="PANTHER" id="PTHR24113">
    <property type="entry name" value="RAN GTPASE-ACTIVATING PROTEIN 1"/>
    <property type="match status" value="1"/>
</dbReference>
<feature type="compositionally biased region" description="Pro residues" evidence="4">
    <location>
        <begin position="305"/>
        <end position="318"/>
    </location>
</feature>
<feature type="region of interest" description="Disordered" evidence="4">
    <location>
        <begin position="544"/>
        <end position="565"/>
    </location>
</feature>
<feature type="region of interest" description="Disordered" evidence="4">
    <location>
        <begin position="1"/>
        <end position="41"/>
    </location>
</feature>
<name>A0A0G4HXH2_9ALVE</name>